<keyword evidence="3" id="KW-1185">Reference proteome</keyword>
<dbReference type="KEGG" id="scw:TU94_00715"/>
<dbReference type="HOGENOM" id="CLU_782823_0_0_11"/>
<organism evidence="2 3">
    <name type="scientific">Streptomyces cyaneogriseus subsp. noncyanogenus</name>
    <dbReference type="NCBI Taxonomy" id="477245"/>
    <lineage>
        <taxon>Bacteria</taxon>
        <taxon>Bacillati</taxon>
        <taxon>Actinomycetota</taxon>
        <taxon>Actinomycetes</taxon>
        <taxon>Kitasatosporales</taxon>
        <taxon>Streptomycetaceae</taxon>
        <taxon>Streptomyces</taxon>
    </lineage>
</organism>
<evidence type="ECO:0000313" key="3">
    <source>
        <dbReference type="Proteomes" id="UP000032234"/>
    </source>
</evidence>
<dbReference type="Proteomes" id="UP000032234">
    <property type="component" value="Chromosome"/>
</dbReference>
<dbReference type="AlphaFoldDB" id="A0A0C5FWX3"/>
<sequence>MGVADHEPAKAAKQRLARLLRNWWEQDPGKITQEALARRITERGVRTSQEMLSRYLHRTRPTLARPDVIRVMHQVLGRAPQELETALALHGEASAQPAGRRPSAPQPVTAEAAAPPPAPGRPDAATAPAAVAAPAPRTGPPLATGTPLTTGAPPAAGRPGRLTAALRPRLAAALAALATGACVLTAAVTFGGKDGSGADRPDGQRPAAAAPAPTPSPAAGTPSPPTLTAHCRGESCFGIDPKYAICREDAATYYTGHGHGIRVELRFSPTCQAAWGKMSGTSQGDVVRVTNNAGRSRHYTQQWGHDAHSTMVAALNPDDATACARTPRGEVCATVPAPAGTPAGTPHSAAAGRG</sequence>
<dbReference type="EMBL" id="CP010849">
    <property type="protein sequence ID" value="AJP00289.1"/>
    <property type="molecule type" value="Genomic_DNA"/>
</dbReference>
<dbReference type="PATRIC" id="fig|477245.3.peg.173"/>
<feature type="region of interest" description="Disordered" evidence="1">
    <location>
        <begin position="93"/>
        <end position="160"/>
    </location>
</feature>
<evidence type="ECO:0000256" key="1">
    <source>
        <dbReference type="SAM" id="MobiDB-lite"/>
    </source>
</evidence>
<dbReference type="RefSeq" id="WP_044378160.1">
    <property type="nucleotide sequence ID" value="NZ_CP010849.1"/>
</dbReference>
<dbReference type="CDD" id="cd00093">
    <property type="entry name" value="HTH_XRE"/>
    <property type="match status" value="1"/>
</dbReference>
<protein>
    <recommendedName>
        <fullName evidence="4">DUF2690 domain-containing protein</fullName>
    </recommendedName>
</protein>
<dbReference type="InterPro" id="IPR021224">
    <property type="entry name" value="DUF2690"/>
</dbReference>
<feature type="compositionally biased region" description="Low complexity" evidence="1">
    <location>
        <begin position="121"/>
        <end position="160"/>
    </location>
</feature>
<proteinExistence type="predicted"/>
<feature type="region of interest" description="Disordered" evidence="1">
    <location>
        <begin position="195"/>
        <end position="226"/>
    </location>
</feature>
<name>A0A0C5FWX3_9ACTN</name>
<dbReference type="OrthoDB" id="2863790at2"/>
<evidence type="ECO:0008006" key="4">
    <source>
        <dbReference type="Google" id="ProtNLM"/>
    </source>
</evidence>
<feature type="compositionally biased region" description="Low complexity" evidence="1">
    <location>
        <begin position="206"/>
        <end position="226"/>
    </location>
</feature>
<reference evidence="2 3" key="1">
    <citation type="submission" date="2015-02" db="EMBL/GenBank/DDBJ databases">
        <title>Genome sequence of thermotolerant Streptomyces cyaneogriseus subsp. Noncyanogenus NMWT1, the producer of nematocidal antibiotics nemadectin.</title>
        <authorList>
            <person name="Wang H."/>
            <person name="Li C."/>
            <person name="Xiang W."/>
            <person name="Wang X."/>
        </authorList>
    </citation>
    <scope>NUCLEOTIDE SEQUENCE [LARGE SCALE GENOMIC DNA]</scope>
    <source>
        <strain evidence="2 3">NMWT 1</strain>
    </source>
</reference>
<dbReference type="Pfam" id="PF10901">
    <property type="entry name" value="DUF2690"/>
    <property type="match status" value="1"/>
</dbReference>
<dbReference type="InterPro" id="IPR001387">
    <property type="entry name" value="Cro/C1-type_HTH"/>
</dbReference>
<gene>
    <name evidence="2" type="ORF">TU94_00715</name>
</gene>
<accession>A0A0C5FWX3</accession>
<evidence type="ECO:0000313" key="2">
    <source>
        <dbReference type="EMBL" id="AJP00289.1"/>
    </source>
</evidence>